<dbReference type="AlphaFoldDB" id="A0A071M2G0"/>
<dbReference type="InterPro" id="IPR036291">
    <property type="entry name" value="NAD(P)-bd_dom_sf"/>
</dbReference>
<comment type="similarity">
    <text evidence="1">Belongs to the short-chain dehydrogenases/reductases (SDR) family.</text>
</comment>
<evidence type="ECO:0000256" key="2">
    <source>
        <dbReference type="ARBA" id="ARBA00023002"/>
    </source>
</evidence>
<dbReference type="SUPFAM" id="SSF51735">
    <property type="entry name" value="NAD(P)-binding Rossmann-fold domains"/>
    <property type="match status" value="1"/>
</dbReference>
<sequence>MKIVVIGAGGDVGRSVADELARDGKHEIIRVGRTRGDRQVDITRDDSVGSLFEQIGRIDAIVVAAGNVILAPIDEMTAADFHQGLQDKLLGQVRVALAGQHFLSDGGSITLTSGIAVDDPIAQGAHAAASNAAIEGFVRAAACDLPRGLRINAVSPTVLTESMDRFGPFFPGYEGVPAARVALAYRRSVEGVHSGRIYRVGH</sequence>
<proteinExistence type="inferred from homology"/>
<evidence type="ECO:0000256" key="1">
    <source>
        <dbReference type="ARBA" id="ARBA00006484"/>
    </source>
</evidence>
<dbReference type="NCBIfam" id="NF005754">
    <property type="entry name" value="PRK07578.1"/>
    <property type="match status" value="1"/>
</dbReference>
<dbReference type="CDD" id="cd11731">
    <property type="entry name" value="Lin1944_like_SDR_c"/>
    <property type="match status" value="1"/>
</dbReference>
<name>A0A071M2G0_9BURK</name>
<dbReference type="GO" id="GO:0016491">
    <property type="term" value="F:oxidoreductase activity"/>
    <property type="evidence" value="ECO:0007669"/>
    <property type="project" value="UniProtKB-KW"/>
</dbReference>
<dbReference type="InterPro" id="IPR051122">
    <property type="entry name" value="SDR_DHRS6-like"/>
</dbReference>
<organism evidence="3">
    <name type="scientific">Burkholderia cenocepacia</name>
    <dbReference type="NCBI Taxonomy" id="95486"/>
    <lineage>
        <taxon>Bacteria</taxon>
        <taxon>Pseudomonadati</taxon>
        <taxon>Pseudomonadota</taxon>
        <taxon>Betaproteobacteria</taxon>
        <taxon>Burkholderiales</taxon>
        <taxon>Burkholderiaceae</taxon>
        <taxon>Burkholderia</taxon>
        <taxon>Burkholderia cepacia complex</taxon>
    </lineage>
</organism>
<dbReference type="PANTHER" id="PTHR43477:SF1">
    <property type="entry name" value="DIHYDROANTICAPSIN 7-DEHYDROGENASE"/>
    <property type="match status" value="1"/>
</dbReference>
<dbReference type="Gene3D" id="3.40.50.720">
    <property type="entry name" value="NAD(P)-binding Rossmann-like Domain"/>
    <property type="match status" value="1"/>
</dbReference>
<evidence type="ECO:0000313" key="3">
    <source>
        <dbReference type="EMBL" id="KEA54862.1"/>
    </source>
</evidence>
<dbReference type="Pfam" id="PF13561">
    <property type="entry name" value="adh_short_C2"/>
    <property type="match status" value="1"/>
</dbReference>
<protein>
    <submittedName>
        <fullName evidence="3">Short-chain dehydrogenase</fullName>
    </submittedName>
</protein>
<comment type="caution">
    <text evidence="3">The sequence shown here is derived from an EMBL/GenBank/DDBJ whole genome shotgun (WGS) entry which is preliminary data.</text>
</comment>
<dbReference type="EMBL" id="JJOA01000076">
    <property type="protein sequence ID" value="KEA54862.1"/>
    <property type="molecule type" value="Genomic_DNA"/>
</dbReference>
<keyword evidence="2" id="KW-0560">Oxidoreductase</keyword>
<dbReference type="OrthoDB" id="9787486at2"/>
<gene>
    <name evidence="3" type="ORF">DT99_34660</name>
</gene>
<dbReference type="PRINTS" id="PR00081">
    <property type="entry name" value="GDHRDH"/>
</dbReference>
<dbReference type="PANTHER" id="PTHR43477">
    <property type="entry name" value="DIHYDROANTICAPSIN 7-DEHYDROGENASE"/>
    <property type="match status" value="1"/>
</dbReference>
<accession>A0A071M2G0</accession>
<dbReference type="InterPro" id="IPR002347">
    <property type="entry name" value="SDR_fam"/>
</dbReference>
<reference evidence="3" key="1">
    <citation type="submission" date="2014-04" db="EMBL/GenBank/DDBJ databases">
        <title>In planta biocontrol of soil-borne Fusarium wilt of banana through a plant endophytic bacterium, Burkholderia cenocepacia 869T2.</title>
        <authorList>
            <person name="Ho Y.-N."/>
            <person name="Chiang H.-M."/>
            <person name="Chao C.-P."/>
            <person name="Su C.-C."/>
            <person name="Hsu H.-F."/>
            <person name="Guo C.-T."/>
            <person name="Hsieh J.-L."/>
            <person name="Huang C.-C."/>
        </authorList>
    </citation>
    <scope>NUCLEOTIDE SEQUENCE [LARGE SCALE GENOMIC DNA]</scope>
    <source>
        <strain evidence="3">869T2</strain>
    </source>
</reference>